<dbReference type="PROSITE" id="PS01117">
    <property type="entry name" value="HTH_MARR_1"/>
    <property type="match status" value="1"/>
</dbReference>
<dbReference type="CDD" id="cd00090">
    <property type="entry name" value="HTH_ARSR"/>
    <property type="match status" value="1"/>
</dbReference>
<organism evidence="5 6">
    <name type="scientific">Lignipirellula cremea</name>
    <dbReference type="NCBI Taxonomy" id="2528010"/>
    <lineage>
        <taxon>Bacteria</taxon>
        <taxon>Pseudomonadati</taxon>
        <taxon>Planctomycetota</taxon>
        <taxon>Planctomycetia</taxon>
        <taxon>Pirellulales</taxon>
        <taxon>Pirellulaceae</taxon>
        <taxon>Lignipirellula</taxon>
    </lineage>
</organism>
<dbReference type="EMBL" id="CP036433">
    <property type="protein sequence ID" value="QDU97695.1"/>
    <property type="molecule type" value="Genomic_DNA"/>
</dbReference>
<reference evidence="5 6" key="1">
    <citation type="submission" date="2019-02" db="EMBL/GenBank/DDBJ databases">
        <title>Deep-cultivation of Planctomycetes and their phenomic and genomic characterization uncovers novel biology.</title>
        <authorList>
            <person name="Wiegand S."/>
            <person name="Jogler M."/>
            <person name="Boedeker C."/>
            <person name="Pinto D."/>
            <person name="Vollmers J."/>
            <person name="Rivas-Marin E."/>
            <person name="Kohn T."/>
            <person name="Peeters S.H."/>
            <person name="Heuer A."/>
            <person name="Rast P."/>
            <person name="Oberbeckmann S."/>
            <person name="Bunk B."/>
            <person name="Jeske O."/>
            <person name="Meyerdierks A."/>
            <person name="Storesund J.E."/>
            <person name="Kallscheuer N."/>
            <person name="Luecker S."/>
            <person name="Lage O.M."/>
            <person name="Pohl T."/>
            <person name="Merkel B.J."/>
            <person name="Hornburger P."/>
            <person name="Mueller R.-W."/>
            <person name="Bruemmer F."/>
            <person name="Labrenz M."/>
            <person name="Spormann A.M."/>
            <person name="Op den Camp H."/>
            <person name="Overmann J."/>
            <person name="Amann R."/>
            <person name="Jetten M.S.M."/>
            <person name="Mascher T."/>
            <person name="Medema M.H."/>
            <person name="Devos D.P."/>
            <person name="Kaster A.-K."/>
            <person name="Ovreas L."/>
            <person name="Rohde M."/>
            <person name="Galperin M.Y."/>
            <person name="Jogler C."/>
        </authorList>
    </citation>
    <scope>NUCLEOTIDE SEQUENCE [LARGE SCALE GENOMIC DNA]</scope>
    <source>
        <strain evidence="5 6">Pla85_3_4</strain>
    </source>
</reference>
<evidence type="ECO:0000313" key="6">
    <source>
        <dbReference type="Proteomes" id="UP000317648"/>
    </source>
</evidence>
<dbReference type="SMART" id="SM00347">
    <property type="entry name" value="HTH_MARR"/>
    <property type="match status" value="1"/>
</dbReference>
<gene>
    <name evidence="5" type="primary">mgrA</name>
    <name evidence="5" type="ORF">Pla8534_55480</name>
</gene>
<dbReference type="GO" id="GO:0003700">
    <property type="term" value="F:DNA-binding transcription factor activity"/>
    <property type="evidence" value="ECO:0007669"/>
    <property type="project" value="InterPro"/>
</dbReference>
<dbReference type="AlphaFoldDB" id="A0A518E0S6"/>
<dbReference type="PANTHER" id="PTHR33164">
    <property type="entry name" value="TRANSCRIPTIONAL REGULATOR, MARR FAMILY"/>
    <property type="match status" value="1"/>
</dbReference>
<dbReference type="SUPFAM" id="SSF46785">
    <property type="entry name" value="Winged helix' DNA-binding domain"/>
    <property type="match status" value="1"/>
</dbReference>
<dbReference type="Gene3D" id="1.10.10.10">
    <property type="entry name" value="Winged helix-like DNA-binding domain superfamily/Winged helix DNA-binding domain"/>
    <property type="match status" value="1"/>
</dbReference>
<dbReference type="KEGG" id="lcre:Pla8534_55480"/>
<evidence type="ECO:0000256" key="3">
    <source>
        <dbReference type="ARBA" id="ARBA00023163"/>
    </source>
</evidence>
<dbReference type="InterPro" id="IPR036390">
    <property type="entry name" value="WH_DNA-bd_sf"/>
</dbReference>
<proteinExistence type="predicted"/>
<dbReference type="InterPro" id="IPR023187">
    <property type="entry name" value="Tscrpt_reg_MarR-type_CS"/>
</dbReference>
<keyword evidence="6" id="KW-1185">Reference proteome</keyword>
<evidence type="ECO:0000256" key="2">
    <source>
        <dbReference type="ARBA" id="ARBA00023125"/>
    </source>
</evidence>
<evidence type="ECO:0000259" key="4">
    <source>
        <dbReference type="PROSITE" id="PS50995"/>
    </source>
</evidence>
<keyword evidence="2" id="KW-0238">DNA-binding</keyword>
<dbReference type="Proteomes" id="UP000317648">
    <property type="component" value="Chromosome"/>
</dbReference>
<dbReference type="InterPro" id="IPR011991">
    <property type="entry name" value="ArsR-like_HTH"/>
</dbReference>
<dbReference type="PRINTS" id="PR00598">
    <property type="entry name" value="HTHMARR"/>
</dbReference>
<dbReference type="InterPro" id="IPR039422">
    <property type="entry name" value="MarR/SlyA-like"/>
</dbReference>
<sequence length="164" mass="18315">MAHNDIADETLRAIRRILRKTSGYSRQLSRQSGLTVPQVLCLRFIAEATTETEITVAMVSQAVQLAPATVSRILDRLEDADLVIRERRSQDRRKVCLSLTELGRKQVDTLPTPLQEQFVARLRALPASEQRGLLDSLQKVVEMMEATDLDAAPLLESGEAPYDS</sequence>
<dbReference type="GO" id="GO:0006950">
    <property type="term" value="P:response to stress"/>
    <property type="evidence" value="ECO:0007669"/>
    <property type="project" value="TreeGrafter"/>
</dbReference>
<dbReference type="InterPro" id="IPR036388">
    <property type="entry name" value="WH-like_DNA-bd_sf"/>
</dbReference>
<dbReference type="GO" id="GO:0003677">
    <property type="term" value="F:DNA binding"/>
    <property type="evidence" value="ECO:0007669"/>
    <property type="project" value="UniProtKB-KW"/>
</dbReference>
<dbReference type="PANTHER" id="PTHR33164:SF89">
    <property type="entry name" value="MARR FAMILY REGULATORY PROTEIN"/>
    <property type="match status" value="1"/>
</dbReference>
<dbReference type="Pfam" id="PF12802">
    <property type="entry name" value="MarR_2"/>
    <property type="match status" value="1"/>
</dbReference>
<name>A0A518E0S6_9BACT</name>
<keyword evidence="3" id="KW-0804">Transcription</keyword>
<dbReference type="InterPro" id="IPR000835">
    <property type="entry name" value="HTH_MarR-typ"/>
</dbReference>
<dbReference type="RefSeq" id="WP_197442619.1">
    <property type="nucleotide sequence ID" value="NZ_CP036433.1"/>
</dbReference>
<evidence type="ECO:0000256" key="1">
    <source>
        <dbReference type="ARBA" id="ARBA00023015"/>
    </source>
</evidence>
<feature type="domain" description="HTH marR-type" evidence="4">
    <location>
        <begin position="7"/>
        <end position="142"/>
    </location>
</feature>
<keyword evidence="1" id="KW-0805">Transcription regulation</keyword>
<protein>
    <submittedName>
        <fullName evidence="5">HTH-type transcriptional regulator MgrA</fullName>
    </submittedName>
</protein>
<accession>A0A518E0S6</accession>
<dbReference type="PROSITE" id="PS50995">
    <property type="entry name" value="HTH_MARR_2"/>
    <property type="match status" value="1"/>
</dbReference>
<evidence type="ECO:0000313" key="5">
    <source>
        <dbReference type="EMBL" id="QDU97695.1"/>
    </source>
</evidence>